<proteinExistence type="predicted"/>
<evidence type="ECO:0000313" key="3">
    <source>
        <dbReference type="EMBL" id="GCE92064.1"/>
    </source>
</evidence>
<dbReference type="Pfam" id="PF06722">
    <property type="entry name" value="EryCIII-like_C"/>
    <property type="match status" value="1"/>
</dbReference>
<name>A0A5M3SYK0_LIMPL</name>
<reference evidence="3 4" key="1">
    <citation type="journal article" date="2019" name="J Genomics">
        <title>The Draft Genome of a Hydrogen-producing Cyanobacterium, Arthrospira platensis NIES-46.</title>
        <authorList>
            <person name="Suzuki S."/>
            <person name="Yamaguchi H."/>
            <person name="Kawachi M."/>
        </authorList>
    </citation>
    <scope>NUCLEOTIDE SEQUENCE [LARGE SCALE GENOMIC DNA]</scope>
    <source>
        <strain evidence="3 4">NIES-46</strain>
    </source>
</reference>
<dbReference type="GeneID" id="301681081"/>
<feature type="domain" description="Glycosyltransferase family 28 N-terminal" evidence="1">
    <location>
        <begin position="5"/>
        <end position="132"/>
    </location>
</feature>
<gene>
    <name evidence="3" type="ORF">NIES46_00990</name>
</gene>
<dbReference type="Pfam" id="PF03033">
    <property type="entry name" value="Glyco_transf_28"/>
    <property type="match status" value="1"/>
</dbReference>
<dbReference type="SUPFAM" id="SSF53756">
    <property type="entry name" value="UDP-Glycosyltransferase/glycogen phosphorylase"/>
    <property type="match status" value="1"/>
</dbReference>
<dbReference type="InterPro" id="IPR002213">
    <property type="entry name" value="UDP_glucos_trans"/>
</dbReference>
<dbReference type="EMBL" id="BIMW01000001">
    <property type="protein sequence ID" value="GCE92064.1"/>
    <property type="molecule type" value="Genomic_DNA"/>
</dbReference>
<comment type="caution">
    <text evidence="3">The sequence shown here is derived from an EMBL/GenBank/DDBJ whole genome shotgun (WGS) entry which is preliminary data.</text>
</comment>
<protein>
    <submittedName>
        <fullName evidence="3">Glycosyl transferase</fullName>
    </submittedName>
</protein>
<dbReference type="PANTHER" id="PTHR48050">
    <property type="entry name" value="STEROL 3-BETA-GLUCOSYLTRANSFERASE"/>
    <property type="match status" value="1"/>
</dbReference>
<organism evidence="3 4">
    <name type="scientific">Limnospira platensis NIES-46</name>
    <dbReference type="NCBI Taxonomy" id="1236695"/>
    <lineage>
        <taxon>Bacteria</taxon>
        <taxon>Bacillati</taxon>
        <taxon>Cyanobacteriota</taxon>
        <taxon>Cyanophyceae</taxon>
        <taxon>Oscillatoriophycideae</taxon>
        <taxon>Oscillatoriales</taxon>
        <taxon>Sirenicapillariaceae</taxon>
        <taxon>Limnospira</taxon>
    </lineage>
</organism>
<evidence type="ECO:0000259" key="2">
    <source>
        <dbReference type="Pfam" id="PF06722"/>
    </source>
</evidence>
<dbReference type="PANTHER" id="PTHR48050:SF13">
    <property type="entry name" value="STEROL 3-BETA-GLUCOSYLTRANSFERASE UGT80A2"/>
    <property type="match status" value="1"/>
</dbReference>
<dbReference type="Gene3D" id="3.40.50.2000">
    <property type="entry name" value="Glycogen Phosphorylase B"/>
    <property type="match status" value="2"/>
</dbReference>
<accession>A0A5M3SYK0</accession>
<dbReference type="InterPro" id="IPR050426">
    <property type="entry name" value="Glycosyltransferase_28"/>
</dbReference>
<dbReference type="InterPro" id="IPR010610">
    <property type="entry name" value="EryCIII-like_C"/>
</dbReference>
<dbReference type="GO" id="GO:0016740">
    <property type="term" value="F:transferase activity"/>
    <property type="evidence" value="ECO:0007669"/>
    <property type="project" value="UniProtKB-KW"/>
</dbReference>
<keyword evidence="3" id="KW-0808">Transferase</keyword>
<evidence type="ECO:0000259" key="1">
    <source>
        <dbReference type="Pfam" id="PF03033"/>
    </source>
</evidence>
<dbReference type="RefSeq" id="WP_062945865.1">
    <property type="nucleotide sequence ID" value="NZ_BIMW01000001.1"/>
</dbReference>
<evidence type="ECO:0000313" key="4">
    <source>
        <dbReference type="Proteomes" id="UP000326169"/>
    </source>
</evidence>
<sequence length="451" mass="50020">MVDRIVLATYGSLGDLYPYLAIARGLKARGYQPVIAAAEKYRPYVAAEEIEFHPLRLEDTWEHDRQFLQMLIDSQRELEYIICYQLMPHLRATYTDLIAAVKGADLLITHPLILPGAIVAEQTQIPWISTVLSALMSVYDSPGGDSFASRTEAIASPVSEYERCLQWVAKDAEKRQLRSRLRHWSAPLRQLRSSLGLPPGPDPLFEGQHSPDLVLALFSQVFARPQPDWPRQTVVTGFPFYDNPPNQGLSEKLREFLDSGPPPIVFTLGSTVVWTPGNFYWSSAIAAHQLGYRSVLMMGPGADSLRPDQLPEGAIAVNYAPHGQIFPRAAAIVHHGGMGTTAEALRSGRRMLVVPHKYDQPENAARVVRLGVARMLLPQQYTAELVAAELRQLLFEEQYTQKAAAIGEAIGAENGVETACDAIANLMSQYRSRKPARYSGSPNDSQITYSP</sequence>
<dbReference type="CDD" id="cd03784">
    <property type="entry name" value="GT1_Gtf-like"/>
    <property type="match status" value="1"/>
</dbReference>
<feature type="domain" description="Erythromycin biosynthesis protein CIII-like C-terminal" evidence="2">
    <location>
        <begin position="309"/>
        <end position="409"/>
    </location>
</feature>
<keyword evidence="4" id="KW-1185">Reference proteome</keyword>
<dbReference type="InterPro" id="IPR004276">
    <property type="entry name" value="GlycoTrans_28_N"/>
</dbReference>
<dbReference type="Proteomes" id="UP000326169">
    <property type="component" value="Unassembled WGS sequence"/>
</dbReference>